<dbReference type="InterPro" id="IPR001678">
    <property type="entry name" value="MeTrfase_RsmB-F_NOP2_dom"/>
</dbReference>
<organism evidence="8 9">
    <name type="scientific">Croceibacterium xixiisoli</name>
    <dbReference type="NCBI Taxonomy" id="1476466"/>
    <lineage>
        <taxon>Bacteria</taxon>
        <taxon>Pseudomonadati</taxon>
        <taxon>Pseudomonadota</taxon>
        <taxon>Alphaproteobacteria</taxon>
        <taxon>Sphingomonadales</taxon>
        <taxon>Erythrobacteraceae</taxon>
        <taxon>Croceibacterium</taxon>
    </lineage>
</organism>
<feature type="binding site" evidence="6">
    <location>
        <position position="252"/>
    </location>
    <ligand>
        <name>S-adenosyl-L-methionine</name>
        <dbReference type="ChEBI" id="CHEBI:59789"/>
    </ligand>
</feature>
<feature type="binding site" evidence="6">
    <location>
        <begin position="231"/>
        <end position="237"/>
    </location>
    <ligand>
        <name>S-adenosyl-L-methionine</name>
        <dbReference type="ChEBI" id="CHEBI:59789"/>
    </ligand>
</feature>
<keyword evidence="2 6" id="KW-0489">Methyltransferase</keyword>
<feature type="binding site" evidence="6">
    <location>
        <position position="294"/>
    </location>
    <ligand>
        <name>S-adenosyl-L-methionine</name>
        <dbReference type="ChEBI" id="CHEBI:59789"/>
    </ligand>
</feature>
<dbReference type="Pfam" id="PF01029">
    <property type="entry name" value="NusB"/>
    <property type="match status" value="1"/>
</dbReference>
<dbReference type="InterPro" id="IPR023267">
    <property type="entry name" value="RCMT"/>
</dbReference>
<dbReference type="InterPro" id="IPR029063">
    <property type="entry name" value="SAM-dependent_MTases_sf"/>
</dbReference>
<dbReference type="InterPro" id="IPR018314">
    <property type="entry name" value="RsmB/NOL1/NOP2-like_CS"/>
</dbReference>
<dbReference type="InterPro" id="IPR049560">
    <property type="entry name" value="MeTrfase_RsmB-F_NOP2_cat"/>
</dbReference>
<dbReference type="SUPFAM" id="SSF48013">
    <property type="entry name" value="NusB-like"/>
    <property type="match status" value="1"/>
</dbReference>
<dbReference type="SUPFAM" id="SSF53335">
    <property type="entry name" value="S-adenosyl-L-methionine-dependent methyltransferases"/>
    <property type="match status" value="1"/>
</dbReference>
<dbReference type="PANTHER" id="PTHR22807">
    <property type="entry name" value="NOP2 YEAST -RELATED NOL1/NOP2/FMU SUN DOMAIN-CONTAINING"/>
    <property type="match status" value="1"/>
</dbReference>
<evidence type="ECO:0000256" key="4">
    <source>
        <dbReference type="ARBA" id="ARBA00022691"/>
    </source>
</evidence>
<dbReference type="InterPro" id="IPR035926">
    <property type="entry name" value="NusB-like_sf"/>
</dbReference>
<dbReference type="PROSITE" id="PS01153">
    <property type="entry name" value="NOL1_NOP2_SUN"/>
    <property type="match status" value="1"/>
</dbReference>
<feature type="binding site" evidence="6">
    <location>
        <position position="278"/>
    </location>
    <ligand>
        <name>S-adenosyl-L-methionine</name>
        <dbReference type="ChEBI" id="CHEBI:59789"/>
    </ligand>
</feature>
<dbReference type="AlphaFoldDB" id="A0A6I4TWC4"/>
<accession>A0A6I4TWC4</accession>
<comment type="similarity">
    <text evidence="1 6">Belongs to the class I-like SAM-binding methyltransferase superfamily. RsmB/NOP family.</text>
</comment>
<dbReference type="Proteomes" id="UP000469430">
    <property type="component" value="Unassembled WGS sequence"/>
</dbReference>
<gene>
    <name evidence="8" type="ORF">GRI97_14975</name>
</gene>
<keyword evidence="5 6" id="KW-0694">RNA-binding</keyword>
<evidence type="ECO:0000313" key="9">
    <source>
        <dbReference type="Proteomes" id="UP000469430"/>
    </source>
</evidence>
<feature type="active site" description="Nucleophile" evidence="6">
    <location>
        <position position="347"/>
    </location>
</feature>
<dbReference type="GO" id="GO:0003723">
    <property type="term" value="F:RNA binding"/>
    <property type="evidence" value="ECO:0007669"/>
    <property type="project" value="UniProtKB-UniRule"/>
</dbReference>
<dbReference type="GO" id="GO:0008173">
    <property type="term" value="F:RNA methyltransferase activity"/>
    <property type="evidence" value="ECO:0007669"/>
    <property type="project" value="InterPro"/>
</dbReference>
<evidence type="ECO:0000259" key="7">
    <source>
        <dbReference type="PROSITE" id="PS51686"/>
    </source>
</evidence>
<dbReference type="OrthoDB" id="9810297at2"/>
<proteinExistence type="inferred from homology"/>
<protein>
    <submittedName>
        <fullName evidence="8">Methyltransferase domain-containing protein</fullName>
    </submittedName>
</protein>
<dbReference type="InterPro" id="IPR006027">
    <property type="entry name" value="NusB_RsmB_TIM44"/>
</dbReference>
<dbReference type="PANTHER" id="PTHR22807:SF61">
    <property type="entry name" value="NOL1_NOP2_SUN FAMILY PROTEIN _ ANTITERMINATION NUSB DOMAIN-CONTAINING PROTEIN"/>
    <property type="match status" value="1"/>
</dbReference>
<sequence length="408" mass="43546">MSPGLPARRSALRLLDAVMRRGETLDQADHSAMGGVPGFADQALARAIAGEVLRWMADLDALIDGATRQKLADDAKARMVLRIMLAQWLRLETPPHAVIGTGLPLLTGGPRRLAHGVFGTLVRAHVKLPATPTLPEAIAARWGDRAAPIATGLATPPPLDLSFSDMDAVAPMAAELDGVTLAPGHLRLPRGLPVERLRGFEQGTWWVQDLAATLPARLLGDGNGRRILDLCAAPGGKTLQLAAAGWQVTALDASERRLDRLRENLTRTGLSAEVITADALEWEPAEPFDAVLLDAPCTATGTARRHPDVLHRIGAPQIAEMADLQAKLLRRAAGWVKPGGPLIYAVCSLETEEGEDQARDVALASDPIRSDELPAGLQPTSNGWLRTDPGMLVDQGGLDGFFIARWKA</sequence>
<dbReference type="PRINTS" id="PR02008">
    <property type="entry name" value="RCMTFAMILY"/>
</dbReference>
<keyword evidence="9" id="KW-1185">Reference proteome</keyword>
<evidence type="ECO:0000313" key="8">
    <source>
        <dbReference type="EMBL" id="MXP00295.1"/>
    </source>
</evidence>
<keyword evidence="4 6" id="KW-0949">S-adenosyl-L-methionine</keyword>
<dbReference type="Gene3D" id="3.40.50.150">
    <property type="entry name" value="Vaccinia Virus protein VP39"/>
    <property type="match status" value="1"/>
</dbReference>
<dbReference type="EMBL" id="WTYJ01000003">
    <property type="protein sequence ID" value="MXP00295.1"/>
    <property type="molecule type" value="Genomic_DNA"/>
</dbReference>
<evidence type="ECO:0000256" key="6">
    <source>
        <dbReference type="PROSITE-ProRule" id="PRU01023"/>
    </source>
</evidence>
<name>A0A6I4TWC4_9SPHN</name>
<evidence type="ECO:0000256" key="3">
    <source>
        <dbReference type="ARBA" id="ARBA00022679"/>
    </source>
</evidence>
<comment type="caution">
    <text evidence="8">The sequence shown here is derived from an EMBL/GenBank/DDBJ whole genome shotgun (WGS) entry which is preliminary data.</text>
</comment>
<dbReference type="Gene3D" id="1.10.940.10">
    <property type="entry name" value="NusB-like"/>
    <property type="match status" value="1"/>
</dbReference>
<dbReference type="Pfam" id="PF01189">
    <property type="entry name" value="Methyltr_RsmB-F"/>
    <property type="match status" value="1"/>
</dbReference>
<reference evidence="8 9" key="1">
    <citation type="submission" date="2019-12" db="EMBL/GenBank/DDBJ databases">
        <title>Genomic-based taxomic classification of the family Erythrobacteraceae.</title>
        <authorList>
            <person name="Xu L."/>
        </authorList>
    </citation>
    <scope>NUCLEOTIDE SEQUENCE [LARGE SCALE GENOMIC DNA]</scope>
    <source>
        <strain evidence="8 9">S36</strain>
    </source>
</reference>
<dbReference type="GO" id="GO:0006355">
    <property type="term" value="P:regulation of DNA-templated transcription"/>
    <property type="evidence" value="ECO:0007669"/>
    <property type="project" value="InterPro"/>
</dbReference>
<evidence type="ECO:0000256" key="5">
    <source>
        <dbReference type="ARBA" id="ARBA00022884"/>
    </source>
</evidence>
<evidence type="ECO:0000256" key="2">
    <source>
        <dbReference type="ARBA" id="ARBA00022603"/>
    </source>
</evidence>
<dbReference type="CDD" id="cd02440">
    <property type="entry name" value="AdoMet_MTases"/>
    <property type="match status" value="1"/>
</dbReference>
<dbReference type="GO" id="GO:0001510">
    <property type="term" value="P:RNA methylation"/>
    <property type="evidence" value="ECO:0007669"/>
    <property type="project" value="InterPro"/>
</dbReference>
<evidence type="ECO:0000256" key="1">
    <source>
        <dbReference type="ARBA" id="ARBA00007494"/>
    </source>
</evidence>
<keyword evidence="3 6" id="KW-0808">Transferase</keyword>
<feature type="domain" description="SAM-dependent MTase RsmB/NOP-type" evidence="7">
    <location>
        <begin position="139"/>
        <end position="408"/>
    </location>
</feature>
<dbReference type="PROSITE" id="PS51686">
    <property type="entry name" value="SAM_MT_RSMB_NOP"/>
    <property type="match status" value="1"/>
</dbReference>